<feature type="region of interest" description="Disordered" evidence="1">
    <location>
        <begin position="1"/>
        <end position="25"/>
    </location>
</feature>
<comment type="caution">
    <text evidence="2">The sequence shown here is derived from an EMBL/GenBank/DDBJ whole genome shotgun (WGS) entry which is preliminary data.</text>
</comment>
<keyword evidence="3" id="KW-1185">Reference proteome</keyword>
<accession>A0A2H2ZUD7</accession>
<dbReference type="Proteomes" id="UP000219286">
    <property type="component" value="Unassembled WGS sequence"/>
</dbReference>
<reference evidence="2 3" key="1">
    <citation type="journal article" date="2015" name="Genome Announc.">
        <title>Genome sequence and annotation of Trichoderma parareesei, the ancestor of the cellulase producer Trichoderma reesei.</title>
        <authorList>
            <person name="Yang D."/>
            <person name="Pomraning K."/>
            <person name="Kopchinskiy A."/>
            <person name="Karimi Aghcheh R."/>
            <person name="Atanasova L."/>
            <person name="Chenthamara K."/>
            <person name="Baker S.E."/>
            <person name="Zhang R."/>
            <person name="Shen Q."/>
            <person name="Freitag M."/>
            <person name="Kubicek C.P."/>
            <person name="Druzhinina I.S."/>
        </authorList>
    </citation>
    <scope>NUCLEOTIDE SEQUENCE [LARGE SCALE GENOMIC DNA]</scope>
    <source>
        <strain evidence="2 3">CBS 125925</strain>
    </source>
</reference>
<dbReference type="EMBL" id="LFMI01000366">
    <property type="protein sequence ID" value="OTA02884.1"/>
    <property type="molecule type" value="Genomic_DNA"/>
</dbReference>
<evidence type="ECO:0000256" key="1">
    <source>
        <dbReference type="SAM" id="MobiDB-lite"/>
    </source>
</evidence>
<dbReference type="AlphaFoldDB" id="A0A2H2ZUD7"/>
<protein>
    <submittedName>
        <fullName evidence="2">Uncharacterized protein</fullName>
    </submittedName>
</protein>
<evidence type="ECO:0000313" key="3">
    <source>
        <dbReference type="Proteomes" id="UP000219286"/>
    </source>
</evidence>
<organism evidence="2 3">
    <name type="scientific">Trichoderma parareesei</name>
    <name type="common">Filamentous fungus</name>
    <dbReference type="NCBI Taxonomy" id="858221"/>
    <lineage>
        <taxon>Eukaryota</taxon>
        <taxon>Fungi</taxon>
        <taxon>Dikarya</taxon>
        <taxon>Ascomycota</taxon>
        <taxon>Pezizomycotina</taxon>
        <taxon>Sordariomycetes</taxon>
        <taxon>Hypocreomycetidae</taxon>
        <taxon>Hypocreales</taxon>
        <taxon>Hypocreaceae</taxon>
        <taxon>Trichoderma</taxon>
    </lineage>
</organism>
<evidence type="ECO:0000313" key="2">
    <source>
        <dbReference type="EMBL" id="OTA02884.1"/>
    </source>
</evidence>
<gene>
    <name evidence="2" type="ORF">A9Z42_0033150</name>
</gene>
<name>A0A2H2ZUD7_TRIPA</name>
<proteinExistence type="predicted"/>
<sequence>MASAQAASRPEPASRHRSQPSSKPAAIMLRLTYNNRAADLAREAQVPSEPVIEPGRRQTRLKITYRNWEVDYAAVAAQAPKAIKAEEADSTIAP</sequence>